<comment type="similarity">
    <text evidence="10 13">In the N-terminal section; belongs to the UvrB family.</text>
</comment>
<name>A0A4V1GLZ4_EUBML</name>
<evidence type="ECO:0000256" key="4">
    <source>
        <dbReference type="ARBA" id="ARBA00022763"/>
    </source>
</evidence>
<evidence type="ECO:0000256" key="7">
    <source>
        <dbReference type="ARBA" id="ARBA00022840"/>
    </source>
</evidence>
<keyword evidence="3 13" id="KW-0547">Nucleotide-binding</keyword>
<proteinExistence type="inferred from homology"/>
<dbReference type="Proteomes" id="UP000218387">
    <property type="component" value="Chromosome"/>
</dbReference>
<dbReference type="PANTHER" id="PTHR47964:SF1">
    <property type="entry name" value="ATP-DEPENDENT DNA HELICASE HOMOLOG RECG, CHLOROPLASTIC"/>
    <property type="match status" value="1"/>
</dbReference>
<dbReference type="RefSeq" id="WP_096920256.1">
    <property type="nucleotide sequence ID" value="NZ_CP029487.1"/>
</dbReference>
<keyword evidence="2 13" id="KW-0963">Cytoplasm</keyword>
<evidence type="ECO:0000256" key="1">
    <source>
        <dbReference type="ARBA" id="ARBA00004496"/>
    </source>
</evidence>
<dbReference type="InterPro" id="IPR001650">
    <property type="entry name" value="Helicase_C-like"/>
</dbReference>
<dbReference type="Gene3D" id="2.40.10.170">
    <property type="match status" value="1"/>
</dbReference>
<dbReference type="Pfam" id="PF17757">
    <property type="entry name" value="UvrB_inter"/>
    <property type="match status" value="1"/>
</dbReference>
<dbReference type="Pfam" id="PF00271">
    <property type="entry name" value="Helicase_C"/>
    <property type="match status" value="1"/>
</dbReference>
<keyword evidence="7 13" id="KW-0067">ATP-binding</keyword>
<keyword evidence="17" id="KW-1185">Reference proteome</keyword>
<keyword evidence="6" id="KW-0347">Helicase</keyword>
<evidence type="ECO:0000256" key="8">
    <source>
        <dbReference type="ARBA" id="ARBA00023125"/>
    </source>
</evidence>
<dbReference type="GO" id="GO:0006355">
    <property type="term" value="P:regulation of DNA-templated transcription"/>
    <property type="evidence" value="ECO:0007669"/>
    <property type="project" value="UniProtKB-UniRule"/>
</dbReference>
<evidence type="ECO:0000313" key="16">
    <source>
        <dbReference type="EMBL" id="QCT71496.1"/>
    </source>
</evidence>
<evidence type="ECO:0000313" key="17">
    <source>
        <dbReference type="Proteomes" id="UP000218387"/>
    </source>
</evidence>
<dbReference type="InterPro" id="IPR041471">
    <property type="entry name" value="UvrB_inter"/>
</dbReference>
<dbReference type="InterPro" id="IPR047112">
    <property type="entry name" value="RecG/Mfd"/>
</dbReference>
<dbReference type="SMART" id="SM01058">
    <property type="entry name" value="CarD_TRCF"/>
    <property type="match status" value="1"/>
</dbReference>
<dbReference type="SMART" id="SM00487">
    <property type="entry name" value="DEXDc"/>
    <property type="match status" value="1"/>
</dbReference>
<accession>A0A4V1GLZ4</accession>
<evidence type="ECO:0000256" key="12">
    <source>
        <dbReference type="ARBA" id="ARBA00070128"/>
    </source>
</evidence>
<dbReference type="InterPro" id="IPR003711">
    <property type="entry name" value="CarD-like/TRCF_RID"/>
</dbReference>
<dbReference type="NCBIfam" id="TIGR00580">
    <property type="entry name" value="mfd"/>
    <property type="match status" value="1"/>
</dbReference>
<dbReference type="SUPFAM" id="SSF143517">
    <property type="entry name" value="TRCF domain-like"/>
    <property type="match status" value="1"/>
</dbReference>
<keyword evidence="9 13" id="KW-0234">DNA repair</keyword>
<feature type="domain" description="Helicase C-terminal" evidence="15">
    <location>
        <begin position="794"/>
        <end position="947"/>
    </location>
</feature>
<comment type="subcellular location">
    <subcellularLocation>
        <location evidence="1 13">Cytoplasm</location>
    </subcellularLocation>
</comment>
<dbReference type="InterPro" id="IPR004576">
    <property type="entry name" value="Mfd"/>
</dbReference>
<dbReference type="EC" id="3.6.4.-" evidence="13"/>
<comment type="similarity">
    <text evidence="11 13">In the C-terminal section; belongs to the helicase family. RecG subfamily.</text>
</comment>
<protein>
    <recommendedName>
        <fullName evidence="12 13">Transcription-repair-coupling factor</fullName>
        <shortName evidence="13">TRCF</shortName>
        <ecNumber evidence="13">3.6.4.-</ecNumber>
    </recommendedName>
</protein>
<evidence type="ECO:0000256" key="10">
    <source>
        <dbReference type="ARBA" id="ARBA00061104"/>
    </source>
</evidence>
<dbReference type="InterPro" id="IPR014001">
    <property type="entry name" value="Helicase_ATP-bd"/>
</dbReference>
<dbReference type="Pfam" id="PF00270">
    <property type="entry name" value="DEAD"/>
    <property type="match status" value="1"/>
</dbReference>
<dbReference type="InterPro" id="IPR037235">
    <property type="entry name" value="TRCF-like_C_D7"/>
</dbReference>
<dbReference type="PROSITE" id="PS51192">
    <property type="entry name" value="HELICASE_ATP_BIND_1"/>
    <property type="match status" value="1"/>
</dbReference>
<dbReference type="GO" id="GO:0005524">
    <property type="term" value="F:ATP binding"/>
    <property type="evidence" value="ECO:0007669"/>
    <property type="project" value="UniProtKB-UniRule"/>
</dbReference>
<keyword evidence="5 13" id="KW-0378">Hydrolase</keyword>
<dbReference type="SMART" id="SM00982">
    <property type="entry name" value="TRCF"/>
    <property type="match status" value="1"/>
</dbReference>
<dbReference type="PROSITE" id="PS51194">
    <property type="entry name" value="HELICASE_CTER"/>
    <property type="match status" value="1"/>
</dbReference>
<evidence type="ECO:0000259" key="15">
    <source>
        <dbReference type="PROSITE" id="PS51194"/>
    </source>
</evidence>
<gene>
    <name evidence="13 16" type="primary">mfd</name>
    <name evidence="16" type="ORF">CPZ25_009220</name>
</gene>
<dbReference type="InterPro" id="IPR005118">
    <property type="entry name" value="TRCF_C"/>
</dbReference>
<dbReference type="InterPro" id="IPR011545">
    <property type="entry name" value="DEAD/DEAH_box_helicase_dom"/>
</dbReference>
<dbReference type="KEGG" id="emt:CPZ25_009220"/>
<dbReference type="SUPFAM" id="SSF52540">
    <property type="entry name" value="P-loop containing nucleoside triphosphate hydrolases"/>
    <property type="match status" value="4"/>
</dbReference>
<dbReference type="SUPFAM" id="SSF141259">
    <property type="entry name" value="CarD-like"/>
    <property type="match status" value="1"/>
</dbReference>
<dbReference type="EMBL" id="CP029487">
    <property type="protein sequence ID" value="QCT71496.1"/>
    <property type="molecule type" value="Genomic_DNA"/>
</dbReference>
<dbReference type="InterPro" id="IPR036101">
    <property type="entry name" value="CarD-like/TRCF_RID_sf"/>
</dbReference>
<evidence type="ECO:0000256" key="9">
    <source>
        <dbReference type="ARBA" id="ARBA00023204"/>
    </source>
</evidence>
<dbReference type="HAMAP" id="MF_00969">
    <property type="entry name" value="TRCF"/>
    <property type="match status" value="1"/>
</dbReference>
<evidence type="ECO:0000259" key="14">
    <source>
        <dbReference type="PROSITE" id="PS51192"/>
    </source>
</evidence>
<dbReference type="GO" id="GO:0000716">
    <property type="term" value="P:transcription-coupled nucleotide-excision repair, DNA damage recognition"/>
    <property type="evidence" value="ECO:0007669"/>
    <property type="project" value="UniProtKB-UniRule"/>
</dbReference>
<evidence type="ECO:0000256" key="13">
    <source>
        <dbReference type="HAMAP-Rule" id="MF_00969"/>
    </source>
</evidence>
<comment type="function">
    <text evidence="13">Couples transcription and DNA repair by recognizing RNA polymerase (RNAP) stalled at DNA lesions. Mediates ATP-dependent release of RNAP and its truncated transcript from the DNA, and recruitment of nucleotide excision repair machinery to the damaged site.</text>
</comment>
<keyword evidence="8 13" id="KW-0238">DNA-binding</keyword>
<keyword evidence="4 13" id="KW-0227">DNA damage</keyword>
<dbReference type="FunFam" id="3.40.50.300:FF:000546">
    <property type="entry name" value="Transcription-repair-coupling factor"/>
    <property type="match status" value="1"/>
</dbReference>
<dbReference type="Pfam" id="PF02559">
    <property type="entry name" value="CarD_TRCF_RID"/>
    <property type="match status" value="1"/>
</dbReference>
<dbReference type="GO" id="GO:0003684">
    <property type="term" value="F:damaged DNA binding"/>
    <property type="evidence" value="ECO:0007669"/>
    <property type="project" value="InterPro"/>
</dbReference>
<dbReference type="GO" id="GO:0005737">
    <property type="term" value="C:cytoplasm"/>
    <property type="evidence" value="ECO:0007669"/>
    <property type="project" value="UniProtKB-SubCell"/>
</dbReference>
<evidence type="ECO:0000256" key="2">
    <source>
        <dbReference type="ARBA" id="ARBA00022490"/>
    </source>
</evidence>
<dbReference type="Gene3D" id="3.40.50.11180">
    <property type="match status" value="1"/>
</dbReference>
<dbReference type="GO" id="GO:0003678">
    <property type="term" value="F:DNA helicase activity"/>
    <property type="evidence" value="ECO:0007669"/>
    <property type="project" value="TreeGrafter"/>
</dbReference>
<dbReference type="Gene3D" id="3.40.50.300">
    <property type="entry name" value="P-loop containing nucleotide triphosphate hydrolases"/>
    <property type="match status" value="2"/>
</dbReference>
<dbReference type="GO" id="GO:0016787">
    <property type="term" value="F:hydrolase activity"/>
    <property type="evidence" value="ECO:0007669"/>
    <property type="project" value="UniProtKB-KW"/>
</dbReference>
<dbReference type="SMART" id="SM00490">
    <property type="entry name" value="HELICc"/>
    <property type="match status" value="1"/>
</dbReference>
<dbReference type="CDD" id="cd17991">
    <property type="entry name" value="DEXHc_TRCF"/>
    <property type="match status" value="1"/>
</dbReference>
<evidence type="ECO:0000256" key="3">
    <source>
        <dbReference type="ARBA" id="ARBA00022741"/>
    </source>
</evidence>
<dbReference type="InterPro" id="IPR027417">
    <property type="entry name" value="P-loop_NTPase"/>
</dbReference>
<dbReference type="AlphaFoldDB" id="A0A4V1GLZ4"/>
<evidence type="ECO:0000256" key="5">
    <source>
        <dbReference type="ARBA" id="ARBA00022801"/>
    </source>
</evidence>
<evidence type="ECO:0000256" key="6">
    <source>
        <dbReference type="ARBA" id="ARBA00022806"/>
    </source>
</evidence>
<dbReference type="Gene3D" id="3.30.2060.10">
    <property type="entry name" value="Penicillin-binding protein 1b domain"/>
    <property type="match status" value="1"/>
</dbReference>
<reference evidence="16 17" key="1">
    <citation type="submission" date="2018-05" db="EMBL/GenBank/DDBJ databases">
        <title>Genome comparison of Eubacterium sp.</title>
        <authorList>
            <person name="Feng Y."/>
            <person name="Sanchez-Andrea I."/>
            <person name="Stams A.J.M."/>
            <person name="De Vos W.M."/>
        </authorList>
    </citation>
    <scope>NUCLEOTIDE SEQUENCE [LARGE SCALE GENOMIC DNA]</scope>
    <source>
        <strain evidence="16 17">YI</strain>
    </source>
</reference>
<sequence length="1140" mass="131422">MDRLFNDLKGTPKIEKIFEAIEESIGVNLSNVKTGLKGFLTLLTYEHFDTNVLFITHSDRDAQKKAEILRKFRDTDVLYYPLEPVHDYFSDAHSQDIAHQRMTVIEKLFSGKKYIIVASIDSILKKMVSREAMEALFFSINNGDTFDLEALVVKLVSLGYERVYQVESKGQFALRGGILDIYNVTSDDAVRIEFFDDEVDAMRLFDVDSQLSYNQIENVRIAPAKEIVLSEEERQKIFKMIHKKYDGNELYMELVEKLEQEGAQYDETLFTFIKENDSFMDYVGKNIVIWDEYTRIKETYDIFIKKTWLDYESLITQGYILPEEKNKFFTFHYVEKSLENCPSVKEYLFNSRAKKGMNLDMNSRDLESFSGQFPLFLDFLNRRLTLGYRIHICCKTEKTRETVKQYLIDQEIFNFVENEGPGVQLSVGEISEGFEMEDEKVVYINESEIFKEKRVSQRKKKHKGRKIDSFAELHVGDYVVHDVHGIGIYRGIEQLTIDNVTKDLMVIEYAGDAKLYIPVEQMDSVQVYIGTGGDKKPKVNQMGNPDWQKAKNKAQKAVEDMADELIALYAKRRSMKGYAFSPDTSWQKEFEDDFPYVETEDQLRCVEEIKADMESEIPMDRLLCGDVGYGKTEVALRAAFKAIMEGKQVAMLVPTTILAQQHYNTVLDRFRKYPISVEVISRFRTSGQQKKILGDLALGKLDMIIGTHRLLSQDVHFKDLGLLIIDEEQRFGVRSKEKIKQLKQNVDVLTLSATPIPRTLHMSMTGVRDMSVIEEPPEGRRPVQTYVMAYNPLIIQDAINRELGRGGQVYYVHNRVHDIHEVAIDVQSLVPDARIVVAHGRMSGSELEDIMVDFLNHDFDILVTTTIVESGLDVKNANTMIIDEGDHFGLSQLYQLRGRVGRSDVQAYTYVTHKKEILTEIAQKRLKAIKDFTAFGSGFKVAMRDLEIRGAGNILGAEQSGHLFKIGYELYCRILEEAISKRMDGVEVETEEPIRINLDIDGYIPERYISSEELKYDIYKKLTFIKTIEDYDDFEEELLDRFGDIPNGVYNLMAIAMIKNMASAIGVKEIKQKGQFIYLTFSEKKEVFVPEAEKMPELIRKYKVKFKAGKANEACWSFNLSSVKDKDILKEIISFFEDLK</sequence>
<dbReference type="PANTHER" id="PTHR47964">
    <property type="entry name" value="ATP-DEPENDENT DNA HELICASE HOMOLOG RECG, CHLOROPLASTIC"/>
    <property type="match status" value="1"/>
</dbReference>
<feature type="domain" description="Helicase ATP-binding" evidence="14">
    <location>
        <begin position="612"/>
        <end position="773"/>
    </location>
</feature>
<dbReference type="Gene3D" id="3.90.1150.50">
    <property type="entry name" value="Transcription-repair-coupling factor, D7 domain"/>
    <property type="match status" value="1"/>
</dbReference>
<dbReference type="Pfam" id="PF03461">
    <property type="entry name" value="TRCF"/>
    <property type="match status" value="1"/>
</dbReference>
<evidence type="ECO:0000256" key="11">
    <source>
        <dbReference type="ARBA" id="ARBA00061399"/>
    </source>
</evidence>
<organism evidence="16 17">
    <name type="scientific">Eubacterium maltosivorans</name>
    <dbReference type="NCBI Taxonomy" id="2041044"/>
    <lineage>
        <taxon>Bacteria</taxon>
        <taxon>Bacillati</taxon>
        <taxon>Bacillota</taxon>
        <taxon>Clostridia</taxon>
        <taxon>Eubacteriales</taxon>
        <taxon>Eubacteriaceae</taxon>
        <taxon>Eubacterium</taxon>
    </lineage>
</organism>